<name>A0A846R422_9FLAO</name>
<evidence type="ECO:0000313" key="4">
    <source>
        <dbReference type="Proteomes" id="UP000590442"/>
    </source>
</evidence>
<dbReference type="PANTHER" id="PTHR39199">
    <property type="entry name" value="BLR5128 PROTEIN"/>
    <property type="match status" value="1"/>
</dbReference>
<sequence>MSGEKNLEKLVKEMKPELNAGTYVFVSVATTVGIERKYILCQFNEKEGITLVLEQKHADTYKLSYDYVASWIRLNVHSSLDAVGLTALFSSELAKHEISCNVISGYYHDHIFVNNKDGQKAINVLLELTKK</sequence>
<reference evidence="3 4" key="1">
    <citation type="submission" date="2020-03" db="EMBL/GenBank/DDBJ databases">
        <title>Genomic Encyclopedia of Type Strains, Phase IV (KMG-IV): sequencing the most valuable type-strain genomes for metagenomic binning, comparative biology and taxonomic classification.</title>
        <authorList>
            <person name="Goeker M."/>
        </authorList>
    </citation>
    <scope>NUCLEOTIDE SEQUENCE [LARGE SCALE GENOMIC DNA]</scope>
    <source>
        <strain evidence="3 4">DSM 29762</strain>
    </source>
</reference>
<dbReference type="AlphaFoldDB" id="A0A846R422"/>
<dbReference type="Proteomes" id="UP000590442">
    <property type="component" value="Unassembled WGS sequence"/>
</dbReference>
<accession>A0A846R422</accession>
<proteinExistence type="predicted"/>
<dbReference type="RefSeq" id="WP_167966012.1">
    <property type="nucleotide sequence ID" value="NZ_JAATJJ010000002.1"/>
</dbReference>
<evidence type="ECO:0008006" key="5">
    <source>
        <dbReference type="Google" id="ProtNLM"/>
    </source>
</evidence>
<dbReference type="Pfam" id="PF10000">
    <property type="entry name" value="ACT_3"/>
    <property type="match status" value="1"/>
</dbReference>
<organism evidence="3 4">
    <name type="scientific">Saonia flava</name>
    <dbReference type="NCBI Taxonomy" id="523696"/>
    <lineage>
        <taxon>Bacteria</taxon>
        <taxon>Pseudomonadati</taxon>
        <taxon>Bacteroidota</taxon>
        <taxon>Flavobacteriia</taxon>
        <taxon>Flavobacteriales</taxon>
        <taxon>Flavobacteriaceae</taxon>
        <taxon>Saonia</taxon>
    </lineage>
</organism>
<evidence type="ECO:0000259" key="2">
    <source>
        <dbReference type="Pfam" id="PF13840"/>
    </source>
</evidence>
<feature type="domain" description="DUF2241" evidence="1">
    <location>
        <begin position="2"/>
        <end position="69"/>
    </location>
</feature>
<dbReference type="InterPro" id="IPR045865">
    <property type="entry name" value="ACT-like_dom_sf"/>
</dbReference>
<dbReference type="SUPFAM" id="SSF55021">
    <property type="entry name" value="ACT-like"/>
    <property type="match status" value="2"/>
</dbReference>
<gene>
    <name evidence="3" type="ORF">GGR42_003206</name>
</gene>
<evidence type="ECO:0000313" key="3">
    <source>
        <dbReference type="EMBL" id="NJB72715.1"/>
    </source>
</evidence>
<keyword evidence="4" id="KW-1185">Reference proteome</keyword>
<evidence type="ECO:0000259" key="1">
    <source>
        <dbReference type="Pfam" id="PF10000"/>
    </source>
</evidence>
<dbReference type="PANTHER" id="PTHR39199:SF1">
    <property type="entry name" value="BLR5128 PROTEIN"/>
    <property type="match status" value="1"/>
</dbReference>
<dbReference type="Pfam" id="PF13840">
    <property type="entry name" value="ACT_7"/>
    <property type="match status" value="1"/>
</dbReference>
<dbReference type="EMBL" id="JAATJJ010000002">
    <property type="protein sequence ID" value="NJB72715.1"/>
    <property type="molecule type" value="Genomic_DNA"/>
</dbReference>
<dbReference type="Gene3D" id="3.30.2130.10">
    <property type="entry name" value="VC0802-like"/>
    <property type="match status" value="1"/>
</dbReference>
<dbReference type="InterPro" id="IPR027795">
    <property type="entry name" value="CASTOR_ACT_dom"/>
</dbReference>
<feature type="domain" description="CASTOR ACT" evidence="2">
    <location>
        <begin position="70"/>
        <end position="125"/>
    </location>
</feature>
<comment type="caution">
    <text evidence="3">The sequence shown here is derived from an EMBL/GenBank/DDBJ whole genome shotgun (WGS) entry which is preliminary data.</text>
</comment>
<protein>
    <recommendedName>
        <fullName evidence="5">Aspartate kinase</fullName>
    </recommendedName>
</protein>
<dbReference type="InterPro" id="IPR018717">
    <property type="entry name" value="DUF2241"/>
</dbReference>